<proteinExistence type="predicted"/>
<dbReference type="AlphaFoldDB" id="E8M3U1"/>
<organism evidence="1 2">
    <name type="scientific">Vibrio sinaloensis DSM 21326</name>
    <dbReference type="NCBI Taxonomy" id="945550"/>
    <lineage>
        <taxon>Bacteria</taxon>
        <taxon>Pseudomonadati</taxon>
        <taxon>Pseudomonadota</taxon>
        <taxon>Gammaproteobacteria</taxon>
        <taxon>Vibrionales</taxon>
        <taxon>Vibrionaceae</taxon>
        <taxon>Vibrio</taxon>
        <taxon>Vibrio oreintalis group</taxon>
    </lineage>
</organism>
<sequence>MNMDLYLDRIQNEDEEMWNWLVDEPEGVVAPEEFGLSESI</sequence>
<gene>
    <name evidence="1" type="ORF">VISI1226_13211</name>
</gene>
<evidence type="ECO:0000313" key="2">
    <source>
        <dbReference type="Proteomes" id="UP000006228"/>
    </source>
</evidence>
<name>E8M3U1_PHOS4</name>
<reference evidence="1 2" key="1">
    <citation type="journal article" date="2012" name="Int. J. Syst. Evol. Microbiol.">
        <title>Vibrio caribbeanicus sp. nov., isolated from the marine sponge Scleritoderma cyanea.</title>
        <authorList>
            <person name="Hoffmann M."/>
            <person name="Monday S.R."/>
            <person name="Allard M.W."/>
            <person name="Strain E.A."/>
            <person name="Whittaker P."/>
            <person name="Naum M."/>
            <person name="McCarthy P.J."/>
            <person name="Lopez J.V."/>
            <person name="Fischer M."/>
            <person name="Brown E.W."/>
        </authorList>
    </citation>
    <scope>NUCLEOTIDE SEQUENCE [LARGE SCALE GENOMIC DNA]</scope>
    <source>
        <strain evidence="2">DSMZ 21326</strain>
    </source>
</reference>
<accession>E8M3U1</accession>
<dbReference type="Proteomes" id="UP000006228">
    <property type="component" value="Unassembled WGS sequence"/>
</dbReference>
<protein>
    <submittedName>
        <fullName evidence="1">Uncharacterized protein</fullName>
    </submittedName>
</protein>
<dbReference type="EMBL" id="AEVT01000023">
    <property type="protein sequence ID" value="EGA71284.1"/>
    <property type="molecule type" value="Genomic_DNA"/>
</dbReference>
<evidence type="ECO:0000313" key="1">
    <source>
        <dbReference type="EMBL" id="EGA71284.1"/>
    </source>
</evidence>
<comment type="caution">
    <text evidence="1">The sequence shown here is derived from an EMBL/GenBank/DDBJ whole genome shotgun (WGS) entry which is preliminary data.</text>
</comment>